<evidence type="ECO:0000256" key="1">
    <source>
        <dbReference type="SAM" id="MobiDB-lite"/>
    </source>
</evidence>
<keyword evidence="4" id="KW-1185">Reference proteome</keyword>
<gene>
    <name evidence="3" type="ORF">SPIL2461_LOCUS12504</name>
</gene>
<dbReference type="OrthoDB" id="408962at2759"/>
<dbReference type="EMBL" id="CAJNIZ010025780">
    <property type="protein sequence ID" value="CAE7486977.1"/>
    <property type="molecule type" value="Genomic_DNA"/>
</dbReference>
<dbReference type="InterPro" id="IPR036691">
    <property type="entry name" value="Endo/exonu/phosph_ase_sf"/>
</dbReference>
<sequence length="303" mass="33250">MVCSGPKVAVATYNLYWWCISNQFGNCPQFAVGTGFNQLYERISANPVDLIGFQECEDVEQVTAGAGLVNFGYYSTPRGNDAPMAWSLARFKVIEGPASEWVAQDSYSSRWLNWVRLLEYDSNDVIFFANTHGPLGQCTGEQGKKVAQGYLRSIWRHLKPRDTVIFTGDFNCRILDQTLVTLRESLQDCAWDTVFQAADHIFSGHGVGLCSQERVDGAPSDHQFLKAVLLPHGGPKPPKPKPKRQNKSALAPHGCPEAPSNGPCCRHCGSNRFCPSNGGCYADGQQGCPTATCNPVSKELLLL</sequence>
<protein>
    <recommendedName>
        <fullName evidence="2">Endonuclease/exonuclease/phosphatase domain-containing protein</fullName>
    </recommendedName>
</protein>
<dbReference type="InterPro" id="IPR005135">
    <property type="entry name" value="Endo/exonuclease/phosphatase"/>
</dbReference>
<feature type="domain" description="Endonuclease/exonuclease/phosphatase" evidence="2">
    <location>
        <begin position="38"/>
        <end position="222"/>
    </location>
</feature>
<dbReference type="Proteomes" id="UP000649617">
    <property type="component" value="Unassembled WGS sequence"/>
</dbReference>
<accession>A0A812SNK0</accession>
<name>A0A812SNK0_SYMPI</name>
<comment type="caution">
    <text evidence="3">The sequence shown here is derived from an EMBL/GenBank/DDBJ whole genome shotgun (WGS) entry which is preliminary data.</text>
</comment>
<reference evidence="3" key="1">
    <citation type="submission" date="2021-02" db="EMBL/GenBank/DDBJ databases">
        <authorList>
            <person name="Dougan E. K."/>
            <person name="Rhodes N."/>
            <person name="Thang M."/>
            <person name="Chan C."/>
        </authorList>
    </citation>
    <scope>NUCLEOTIDE SEQUENCE</scope>
</reference>
<proteinExistence type="predicted"/>
<dbReference type="GO" id="GO:0003824">
    <property type="term" value="F:catalytic activity"/>
    <property type="evidence" value="ECO:0007669"/>
    <property type="project" value="InterPro"/>
</dbReference>
<dbReference type="Gene3D" id="3.60.10.10">
    <property type="entry name" value="Endonuclease/exonuclease/phosphatase"/>
    <property type="match status" value="1"/>
</dbReference>
<evidence type="ECO:0000313" key="4">
    <source>
        <dbReference type="Proteomes" id="UP000649617"/>
    </source>
</evidence>
<evidence type="ECO:0000259" key="2">
    <source>
        <dbReference type="Pfam" id="PF03372"/>
    </source>
</evidence>
<evidence type="ECO:0000313" key="3">
    <source>
        <dbReference type="EMBL" id="CAE7486977.1"/>
    </source>
</evidence>
<dbReference type="Pfam" id="PF03372">
    <property type="entry name" value="Exo_endo_phos"/>
    <property type="match status" value="1"/>
</dbReference>
<feature type="region of interest" description="Disordered" evidence="1">
    <location>
        <begin position="231"/>
        <end position="254"/>
    </location>
</feature>
<organism evidence="3 4">
    <name type="scientific">Symbiodinium pilosum</name>
    <name type="common">Dinoflagellate</name>
    <dbReference type="NCBI Taxonomy" id="2952"/>
    <lineage>
        <taxon>Eukaryota</taxon>
        <taxon>Sar</taxon>
        <taxon>Alveolata</taxon>
        <taxon>Dinophyceae</taxon>
        <taxon>Suessiales</taxon>
        <taxon>Symbiodiniaceae</taxon>
        <taxon>Symbiodinium</taxon>
    </lineage>
</organism>
<dbReference type="AlphaFoldDB" id="A0A812SNK0"/>
<dbReference type="SUPFAM" id="SSF56219">
    <property type="entry name" value="DNase I-like"/>
    <property type="match status" value="1"/>
</dbReference>